<reference evidence="1 2" key="1">
    <citation type="journal article" date="2015" name="Genome Biol.">
        <title>Comparative genomics of Steinernema reveals deeply conserved gene regulatory networks.</title>
        <authorList>
            <person name="Dillman A.R."/>
            <person name="Macchietto M."/>
            <person name="Porter C.F."/>
            <person name="Rogers A."/>
            <person name="Williams B."/>
            <person name="Antoshechkin I."/>
            <person name="Lee M.M."/>
            <person name="Goodwin Z."/>
            <person name="Lu X."/>
            <person name="Lewis E.E."/>
            <person name="Goodrich-Blair H."/>
            <person name="Stock S.P."/>
            <person name="Adams B.J."/>
            <person name="Sternberg P.W."/>
            <person name="Mortazavi A."/>
        </authorList>
    </citation>
    <scope>NUCLEOTIDE SEQUENCE [LARGE SCALE GENOMIC DNA]</scope>
    <source>
        <strain evidence="1 2">ALL</strain>
    </source>
</reference>
<dbReference type="Proteomes" id="UP000298663">
    <property type="component" value="Unassembled WGS sequence"/>
</dbReference>
<dbReference type="EMBL" id="AZBU02000007">
    <property type="protein sequence ID" value="TKR70307.1"/>
    <property type="molecule type" value="Genomic_DNA"/>
</dbReference>
<gene>
    <name evidence="1" type="ORF">L596_022348</name>
</gene>
<protein>
    <submittedName>
        <fullName evidence="1">Uncharacterized protein</fullName>
    </submittedName>
</protein>
<dbReference type="AlphaFoldDB" id="A0A4U5MLH8"/>
<evidence type="ECO:0000313" key="2">
    <source>
        <dbReference type="Proteomes" id="UP000298663"/>
    </source>
</evidence>
<name>A0A4U5MLH8_STECR</name>
<comment type="caution">
    <text evidence="1">The sequence shown here is derived from an EMBL/GenBank/DDBJ whole genome shotgun (WGS) entry which is preliminary data.</text>
</comment>
<sequence>MPAHHSYHLERHSKWSIKCFQKDAARNRAAAVSNCKHYTTPRLRNPRAKVVVKPKTATAGVVRFRSNRNLRGSGGESNQFMGMTVLWVF</sequence>
<reference evidence="1 2" key="2">
    <citation type="journal article" date="2019" name="G3 (Bethesda)">
        <title>Hybrid Assembly of the Genome of the Entomopathogenic Nematode Steinernema carpocapsae Identifies the X-Chromosome.</title>
        <authorList>
            <person name="Serra L."/>
            <person name="Macchietto M."/>
            <person name="Macias-Munoz A."/>
            <person name="McGill C.J."/>
            <person name="Rodriguez I.M."/>
            <person name="Rodriguez B."/>
            <person name="Murad R."/>
            <person name="Mortazavi A."/>
        </authorList>
    </citation>
    <scope>NUCLEOTIDE SEQUENCE [LARGE SCALE GENOMIC DNA]</scope>
    <source>
        <strain evidence="1 2">ALL</strain>
    </source>
</reference>
<evidence type="ECO:0000313" key="1">
    <source>
        <dbReference type="EMBL" id="TKR70307.1"/>
    </source>
</evidence>
<proteinExistence type="predicted"/>
<organism evidence="1 2">
    <name type="scientific">Steinernema carpocapsae</name>
    <name type="common">Entomopathogenic nematode</name>
    <dbReference type="NCBI Taxonomy" id="34508"/>
    <lineage>
        <taxon>Eukaryota</taxon>
        <taxon>Metazoa</taxon>
        <taxon>Ecdysozoa</taxon>
        <taxon>Nematoda</taxon>
        <taxon>Chromadorea</taxon>
        <taxon>Rhabditida</taxon>
        <taxon>Tylenchina</taxon>
        <taxon>Panagrolaimomorpha</taxon>
        <taxon>Strongyloidoidea</taxon>
        <taxon>Steinernematidae</taxon>
        <taxon>Steinernema</taxon>
    </lineage>
</organism>
<keyword evidence="2" id="KW-1185">Reference proteome</keyword>
<accession>A0A4U5MLH8</accession>